<dbReference type="STRING" id="1028.SAMN05661096_01830"/>
<dbReference type="Pfam" id="PF00561">
    <property type="entry name" value="Abhydrolase_1"/>
    <property type="match status" value="1"/>
</dbReference>
<dbReference type="PANTHER" id="PTHR43798:SF33">
    <property type="entry name" value="HYDROLASE, PUTATIVE (AFU_ORTHOLOGUE AFUA_2G14860)-RELATED"/>
    <property type="match status" value="1"/>
</dbReference>
<accession>A0A1X7JNB2</accession>
<dbReference type="AlphaFoldDB" id="A0A1X7JNB2"/>
<evidence type="ECO:0000313" key="2">
    <source>
        <dbReference type="EMBL" id="SMG29387.1"/>
    </source>
</evidence>
<reference evidence="3" key="1">
    <citation type="submission" date="2017-04" db="EMBL/GenBank/DDBJ databases">
        <authorList>
            <person name="Varghese N."/>
            <person name="Submissions S."/>
        </authorList>
    </citation>
    <scope>NUCLEOTIDE SEQUENCE [LARGE SCALE GENOMIC DNA]</scope>
    <source>
        <strain evidence="3">DSM 4125</strain>
    </source>
</reference>
<evidence type="ECO:0000313" key="3">
    <source>
        <dbReference type="Proteomes" id="UP000193804"/>
    </source>
</evidence>
<organism evidence="2 3">
    <name type="scientific">Marivirga sericea</name>
    <dbReference type="NCBI Taxonomy" id="1028"/>
    <lineage>
        <taxon>Bacteria</taxon>
        <taxon>Pseudomonadati</taxon>
        <taxon>Bacteroidota</taxon>
        <taxon>Cytophagia</taxon>
        <taxon>Cytophagales</taxon>
        <taxon>Marivirgaceae</taxon>
        <taxon>Marivirga</taxon>
    </lineage>
</organism>
<dbReference type="PANTHER" id="PTHR43798">
    <property type="entry name" value="MONOACYLGLYCEROL LIPASE"/>
    <property type="match status" value="1"/>
</dbReference>
<dbReference type="GO" id="GO:0016020">
    <property type="term" value="C:membrane"/>
    <property type="evidence" value="ECO:0007669"/>
    <property type="project" value="TreeGrafter"/>
</dbReference>
<dbReference type="PRINTS" id="PR00111">
    <property type="entry name" value="ABHYDROLASE"/>
</dbReference>
<proteinExistence type="predicted"/>
<dbReference type="EMBL" id="FXAW01000003">
    <property type="protein sequence ID" value="SMG29387.1"/>
    <property type="molecule type" value="Genomic_DNA"/>
</dbReference>
<sequence length="229" mass="25946">MQKPNLILLHGALGSSQSFENLKPLLSKNFNLIIPDLKWHGSRSAADSKFRMQDLITDFENILQKENIHSANVFGFSMGGYVALSLALKHPEQFQKIMTLGTKLDWKPEQSEKESKMLNPEKIQEKVPQFADHLKSLHGKNWDHLCRQTAHMMKGLGVSPILTTENISTIDLPIKLCLGDQDHMVSLEETKAFYSVLLKGEMKLLSSCPHPIEKLDPKLLEQSVLDFFP</sequence>
<keyword evidence="3" id="KW-1185">Reference proteome</keyword>
<dbReference type="Gene3D" id="3.40.50.1820">
    <property type="entry name" value="alpha/beta hydrolase"/>
    <property type="match status" value="1"/>
</dbReference>
<dbReference type="InterPro" id="IPR050266">
    <property type="entry name" value="AB_hydrolase_sf"/>
</dbReference>
<feature type="domain" description="AB hydrolase-1" evidence="1">
    <location>
        <begin position="4"/>
        <end position="112"/>
    </location>
</feature>
<protein>
    <submittedName>
        <fullName evidence="2">Alpha/beta hydrolase fold</fullName>
    </submittedName>
</protein>
<evidence type="ECO:0000259" key="1">
    <source>
        <dbReference type="Pfam" id="PF00561"/>
    </source>
</evidence>
<dbReference type="OrthoDB" id="9791779at2"/>
<dbReference type="InterPro" id="IPR029058">
    <property type="entry name" value="AB_hydrolase_fold"/>
</dbReference>
<dbReference type="GO" id="GO:0016787">
    <property type="term" value="F:hydrolase activity"/>
    <property type="evidence" value="ECO:0007669"/>
    <property type="project" value="UniProtKB-KW"/>
</dbReference>
<dbReference type="RefSeq" id="WP_085516745.1">
    <property type="nucleotide sequence ID" value="NZ_FXAW01000003.1"/>
</dbReference>
<dbReference type="Proteomes" id="UP000193804">
    <property type="component" value="Unassembled WGS sequence"/>
</dbReference>
<gene>
    <name evidence="2" type="ORF">SAMN05661096_01830</name>
</gene>
<name>A0A1X7JNB2_9BACT</name>
<dbReference type="SUPFAM" id="SSF53474">
    <property type="entry name" value="alpha/beta-Hydrolases"/>
    <property type="match status" value="1"/>
</dbReference>
<keyword evidence="2" id="KW-0378">Hydrolase</keyword>
<dbReference type="InterPro" id="IPR000073">
    <property type="entry name" value="AB_hydrolase_1"/>
</dbReference>